<sequence>MIKYSGQMRQVKTSVLEPLTVAMDASYLAIIICITSALVLIAQFKDKIINEMETEPLHRFFAEVLEVEIKAEMIRYLPHSVCDLGHTSMLQCCLVPPLDWTDVHKICHLLAYCIASLKNRSRRGWTRITVEISNRLASNHHAVIQVILVMASFVAIQYFEEVLFTAGYQIDFVAIFTCVIIEYVETKIVSDAITAGDEFRKKIRGLTGRHNDVVKSVVRSWSLRIHLAYPYYPMTRDTFLGFMQSSVEFLVDALMAG</sequence>
<accession>A0ABP1QXY3</accession>
<dbReference type="Proteomes" id="UP001642540">
    <property type="component" value="Unassembled WGS sequence"/>
</dbReference>
<keyword evidence="1" id="KW-0812">Transmembrane</keyword>
<keyword evidence="3" id="KW-1185">Reference proteome</keyword>
<evidence type="ECO:0000256" key="1">
    <source>
        <dbReference type="SAM" id="Phobius"/>
    </source>
</evidence>
<feature type="transmembrane region" description="Helical" evidence="1">
    <location>
        <begin position="25"/>
        <end position="44"/>
    </location>
</feature>
<keyword evidence="1" id="KW-0472">Membrane</keyword>
<evidence type="ECO:0000313" key="2">
    <source>
        <dbReference type="EMBL" id="CAL8112445.1"/>
    </source>
</evidence>
<gene>
    <name evidence="2" type="ORF">ODALV1_LOCUS15651</name>
</gene>
<dbReference type="EMBL" id="CAXLJM020000048">
    <property type="protein sequence ID" value="CAL8112445.1"/>
    <property type="molecule type" value="Genomic_DNA"/>
</dbReference>
<reference evidence="2 3" key="1">
    <citation type="submission" date="2024-08" db="EMBL/GenBank/DDBJ databases">
        <authorList>
            <person name="Cucini C."/>
            <person name="Frati F."/>
        </authorList>
    </citation>
    <scope>NUCLEOTIDE SEQUENCE [LARGE SCALE GENOMIC DNA]</scope>
</reference>
<organism evidence="2 3">
    <name type="scientific">Orchesella dallaii</name>
    <dbReference type="NCBI Taxonomy" id="48710"/>
    <lineage>
        <taxon>Eukaryota</taxon>
        <taxon>Metazoa</taxon>
        <taxon>Ecdysozoa</taxon>
        <taxon>Arthropoda</taxon>
        <taxon>Hexapoda</taxon>
        <taxon>Collembola</taxon>
        <taxon>Entomobryomorpha</taxon>
        <taxon>Entomobryoidea</taxon>
        <taxon>Orchesellidae</taxon>
        <taxon>Orchesellinae</taxon>
        <taxon>Orchesella</taxon>
    </lineage>
</organism>
<comment type="caution">
    <text evidence="2">The sequence shown here is derived from an EMBL/GenBank/DDBJ whole genome shotgun (WGS) entry which is preliminary data.</text>
</comment>
<keyword evidence="1" id="KW-1133">Transmembrane helix</keyword>
<proteinExistence type="predicted"/>
<protein>
    <submittedName>
        <fullName evidence="2">Uncharacterized protein</fullName>
    </submittedName>
</protein>
<feature type="transmembrane region" description="Helical" evidence="1">
    <location>
        <begin position="142"/>
        <end position="159"/>
    </location>
</feature>
<feature type="transmembrane region" description="Helical" evidence="1">
    <location>
        <begin position="165"/>
        <end position="184"/>
    </location>
</feature>
<name>A0ABP1QXY3_9HEXA</name>
<evidence type="ECO:0000313" key="3">
    <source>
        <dbReference type="Proteomes" id="UP001642540"/>
    </source>
</evidence>